<evidence type="ECO:0000313" key="2">
    <source>
        <dbReference type="EMBL" id="VFK10163.1"/>
    </source>
</evidence>
<organism evidence="2">
    <name type="scientific">Candidatus Kentrum sp. LPFa</name>
    <dbReference type="NCBI Taxonomy" id="2126335"/>
    <lineage>
        <taxon>Bacteria</taxon>
        <taxon>Pseudomonadati</taxon>
        <taxon>Pseudomonadota</taxon>
        <taxon>Gammaproteobacteria</taxon>
        <taxon>Candidatus Kentrum</taxon>
    </lineage>
</organism>
<dbReference type="InterPro" id="IPR035093">
    <property type="entry name" value="RelE/ParE_toxin_dom_sf"/>
</dbReference>
<evidence type="ECO:0000256" key="1">
    <source>
        <dbReference type="ARBA" id="ARBA00022649"/>
    </source>
</evidence>
<protein>
    <submittedName>
        <fullName evidence="2">ParE toxin of type II toxin-antitoxin system, parDE</fullName>
    </submittedName>
</protein>
<sequence length="99" mass="11470">MIDYLPEQASWDDILYELYVKQKIEEGLADIEAAPSPTNKSRPSCWAMATIKWSRRAKVDIRDSKAYIAGTHSQYYARHFTERIIASVENLETFPKMGR</sequence>
<name>A0A450VZE3_9GAMM</name>
<dbReference type="InterPro" id="IPR007712">
    <property type="entry name" value="RelE/ParE_toxin"/>
</dbReference>
<dbReference type="Gene3D" id="3.30.2310.20">
    <property type="entry name" value="RelE-like"/>
    <property type="match status" value="1"/>
</dbReference>
<reference evidence="2" key="1">
    <citation type="submission" date="2019-02" db="EMBL/GenBank/DDBJ databases">
        <authorList>
            <person name="Gruber-Vodicka R. H."/>
            <person name="Seah K. B. B."/>
        </authorList>
    </citation>
    <scope>NUCLEOTIDE SEQUENCE</scope>
    <source>
        <strain evidence="2">BECK_S313</strain>
    </source>
</reference>
<dbReference type="EMBL" id="CAADFK010000012">
    <property type="protein sequence ID" value="VFK10163.1"/>
    <property type="molecule type" value="Genomic_DNA"/>
</dbReference>
<keyword evidence="1" id="KW-1277">Toxin-antitoxin system</keyword>
<gene>
    <name evidence="2" type="ORF">BECKLPF1236B_GA0070989_101220</name>
</gene>
<proteinExistence type="predicted"/>
<accession>A0A450VZE3</accession>
<dbReference type="AlphaFoldDB" id="A0A450VZE3"/>
<dbReference type="Pfam" id="PF05016">
    <property type="entry name" value="ParE_toxin"/>
    <property type="match status" value="1"/>
</dbReference>